<evidence type="ECO:0000256" key="3">
    <source>
        <dbReference type="ARBA" id="ARBA00022691"/>
    </source>
</evidence>
<evidence type="ECO:0000313" key="7">
    <source>
        <dbReference type="EMBL" id="KAF2108250.1"/>
    </source>
</evidence>
<dbReference type="Gene3D" id="1.10.10.10">
    <property type="entry name" value="Winged helix-like DNA-binding domain superfamily/Winged helix DNA-binding domain"/>
    <property type="match status" value="1"/>
</dbReference>
<sequence>MDVIVGQVTALAEGASEATRKSILNALRDLSYKLESPDDTINRLWSGQVTIAVVRVGINLKIFEHLASSGKPLTMKELATLTNADQTLLARILRTLAGYGVIKENGINEFARTNISDTLSRPGDIAAIKHYFDICGPSYQELPAWLEKRGYKNPTDPNDTPYHSAFNTTQNLFEYMIEDGAAIENFNVYMTARRQNQKTWVHEYPMKDDIDLTNPNISPHGVLFVDVGGGVGHQAAEFRAAYPDLQGRVINQDIPTSIAQAETLPSAGIEHIVYDFNMPQPVKGAKYYYLRMVLHDWPDGKCITILQNQIGAMAEDSIILVDDMVVPNHGVPWQVAQFDIAMMAAGSAMERTEAQWDGLYEAVGLRVLRRVVYTPGVCEAVTALVRK</sequence>
<evidence type="ECO:0000256" key="1">
    <source>
        <dbReference type="ARBA" id="ARBA00022603"/>
    </source>
</evidence>
<dbReference type="InterPro" id="IPR036390">
    <property type="entry name" value="WH_DNA-bd_sf"/>
</dbReference>
<keyword evidence="8" id="KW-1185">Reference proteome</keyword>
<proteinExistence type="predicted"/>
<dbReference type="GO" id="GO:0008171">
    <property type="term" value="F:O-methyltransferase activity"/>
    <property type="evidence" value="ECO:0007669"/>
    <property type="project" value="InterPro"/>
</dbReference>
<keyword evidence="3" id="KW-0949">S-adenosyl-L-methionine</keyword>
<feature type="active site" description="Proton acceptor" evidence="4">
    <location>
        <position position="295"/>
    </location>
</feature>
<dbReference type="Pfam" id="PF00891">
    <property type="entry name" value="Methyltransf_2"/>
    <property type="match status" value="1"/>
</dbReference>
<dbReference type="AlphaFoldDB" id="A0A6A5YMN5"/>
<dbReference type="PANTHER" id="PTHR43712:SF1">
    <property type="entry name" value="HYPOTHETICAL O-METHYLTRANSFERASE (EUROFUNG)-RELATED"/>
    <property type="match status" value="1"/>
</dbReference>
<dbReference type="Proteomes" id="UP000799770">
    <property type="component" value="Unassembled WGS sequence"/>
</dbReference>
<dbReference type="InterPro" id="IPR029063">
    <property type="entry name" value="SAM-dependent_MTases_sf"/>
</dbReference>
<dbReference type="Pfam" id="PF08100">
    <property type="entry name" value="Dimerisation"/>
    <property type="match status" value="1"/>
</dbReference>
<dbReference type="GO" id="GO:0032259">
    <property type="term" value="P:methylation"/>
    <property type="evidence" value="ECO:0007669"/>
    <property type="project" value="UniProtKB-KW"/>
</dbReference>
<feature type="domain" description="O-methyltransferase C-terminal" evidence="5">
    <location>
        <begin position="158"/>
        <end position="364"/>
    </location>
</feature>
<dbReference type="Gene3D" id="3.40.50.150">
    <property type="entry name" value="Vaccinia Virus protein VP39"/>
    <property type="match status" value="1"/>
</dbReference>
<evidence type="ECO:0000256" key="4">
    <source>
        <dbReference type="PIRSR" id="PIRSR005739-1"/>
    </source>
</evidence>
<name>A0A6A5YMN5_9PLEO</name>
<accession>A0A6A5YMN5</accession>
<evidence type="ECO:0000259" key="6">
    <source>
        <dbReference type="Pfam" id="PF08100"/>
    </source>
</evidence>
<evidence type="ECO:0000313" key="8">
    <source>
        <dbReference type="Proteomes" id="UP000799770"/>
    </source>
</evidence>
<dbReference type="PROSITE" id="PS51683">
    <property type="entry name" value="SAM_OMT_II"/>
    <property type="match status" value="1"/>
</dbReference>
<dbReference type="InterPro" id="IPR016461">
    <property type="entry name" value="COMT-like"/>
</dbReference>
<dbReference type="InterPro" id="IPR012967">
    <property type="entry name" value="COMT_dimerisation"/>
</dbReference>
<dbReference type="PANTHER" id="PTHR43712">
    <property type="entry name" value="PUTATIVE (AFU_ORTHOLOGUE AFUA_4G14580)-RELATED"/>
    <property type="match status" value="1"/>
</dbReference>
<dbReference type="PIRSF" id="PIRSF005739">
    <property type="entry name" value="O-mtase"/>
    <property type="match status" value="1"/>
</dbReference>
<dbReference type="OrthoDB" id="2410195at2759"/>
<dbReference type="GO" id="GO:0046983">
    <property type="term" value="F:protein dimerization activity"/>
    <property type="evidence" value="ECO:0007669"/>
    <property type="project" value="InterPro"/>
</dbReference>
<protein>
    <submittedName>
        <fullName evidence="7">O-methyltransferase</fullName>
    </submittedName>
</protein>
<dbReference type="InterPro" id="IPR036388">
    <property type="entry name" value="WH-like_DNA-bd_sf"/>
</dbReference>
<dbReference type="InterPro" id="IPR001077">
    <property type="entry name" value="COMT_C"/>
</dbReference>
<dbReference type="EMBL" id="ML977349">
    <property type="protein sequence ID" value="KAF2108250.1"/>
    <property type="molecule type" value="Genomic_DNA"/>
</dbReference>
<keyword evidence="2 7" id="KW-0808">Transferase</keyword>
<organism evidence="7 8">
    <name type="scientific">Lophiotrema nucula</name>
    <dbReference type="NCBI Taxonomy" id="690887"/>
    <lineage>
        <taxon>Eukaryota</taxon>
        <taxon>Fungi</taxon>
        <taxon>Dikarya</taxon>
        <taxon>Ascomycota</taxon>
        <taxon>Pezizomycotina</taxon>
        <taxon>Dothideomycetes</taxon>
        <taxon>Pleosporomycetidae</taxon>
        <taxon>Pleosporales</taxon>
        <taxon>Lophiotremataceae</taxon>
        <taxon>Lophiotrema</taxon>
    </lineage>
</organism>
<dbReference type="SUPFAM" id="SSF53335">
    <property type="entry name" value="S-adenosyl-L-methionine-dependent methyltransferases"/>
    <property type="match status" value="1"/>
</dbReference>
<evidence type="ECO:0000256" key="2">
    <source>
        <dbReference type="ARBA" id="ARBA00022679"/>
    </source>
</evidence>
<keyword evidence="1 7" id="KW-0489">Methyltransferase</keyword>
<reference evidence="7" key="1">
    <citation type="journal article" date="2020" name="Stud. Mycol.">
        <title>101 Dothideomycetes genomes: a test case for predicting lifestyles and emergence of pathogens.</title>
        <authorList>
            <person name="Haridas S."/>
            <person name="Albert R."/>
            <person name="Binder M."/>
            <person name="Bloem J."/>
            <person name="Labutti K."/>
            <person name="Salamov A."/>
            <person name="Andreopoulos B."/>
            <person name="Baker S."/>
            <person name="Barry K."/>
            <person name="Bills G."/>
            <person name="Bluhm B."/>
            <person name="Cannon C."/>
            <person name="Castanera R."/>
            <person name="Culley D."/>
            <person name="Daum C."/>
            <person name="Ezra D."/>
            <person name="Gonzalez J."/>
            <person name="Henrissat B."/>
            <person name="Kuo A."/>
            <person name="Liang C."/>
            <person name="Lipzen A."/>
            <person name="Lutzoni F."/>
            <person name="Magnuson J."/>
            <person name="Mondo S."/>
            <person name="Nolan M."/>
            <person name="Ohm R."/>
            <person name="Pangilinan J."/>
            <person name="Park H.-J."/>
            <person name="Ramirez L."/>
            <person name="Alfaro M."/>
            <person name="Sun H."/>
            <person name="Tritt A."/>
            <person name="Yoshinaga Y."/>
            <person name="Zwiers L.-H."/>
            <person name="Turgeon B."/>
            <person name="Goodwin S."/>
            <person name="Spatafora J."/>
            <person name="Crous P."/>
            <person name="Grigoriev I."/>
        </authorList>
    </citation>
    <scope>NUCLEOTIDE SEQUENCE</scope>
    <source>
        <strain evidence="7">CBS 627.86</strain>
    </source>
</reference>
<dbReference type="SUPFAM" id="SSF46785">
    <property type="entry name" value="Winged helix' DNA-binding domain"/>
    <property type="match status" value="1"/>
</dbReference>
<feature type="domain" description="O-methyltransferase dimerisation" evidence="6">
    <location>
        <begin position="45"/>
        <end position="119"/>
    </location>
</feature>
<gene>
    <name evidence="7" type="ORF">BDV96DRAFT_616506</name>
</gene>
<evidence type="ECO:0000259" key="5">
    <source>
        <dbReference type="Pfam" id="PF00891"/>
    </source>
</evidence>